<evidence type="ECO:0000256" key="6">
    <source>
        <dbReference type="SAM" id="MobiDB-lite"/>
    </source>
</evidence>
<reference evidence="10" key="1">
    <citation type="submission" date="2014-03" db="EMBL/GenBank/DDBJ databases">
        <authorList>
            <person name="Aksoy S."/>
            <person name="Warren W."/>
            <person name="Wilson R.K."/>
        </authorList>
    </citation>
    <scope>NUCLEOTIDE SEQUENCE [LARGE SCALE GENOMIC DNA]</scope>
    <source>
        <strain evidence="10">IAEA</strain>
    </source>
</reference>
<proteinExistence type="predicted"/>
<dbReference type="PANTHER" id="PTHR19325:SF575">
    <property type="entry name" value="LOCOMOTION-RELATED PROTEIN HIKARU GENKI"/>
    <property type="match status" value="1"/>
</dbReference>
<dbReference type="Proteomes" id="UP000091820">
    <property type="component" value="Unassembled WGS sequence"/>
</dbReference>
<feature type="compositionally biased region" description="Basic residues" evidence="6">
    <location>
        <begin position="118"/>
        <end position="132"/>
    </location>
</feature>
<evidence type="ECO:0000256" key="1">
    <source>
        <dbReference type="ARBA" id="ARBA00022659"/>
    </source>
</evidence>
<dbReference type="InterPro" id="IPR035976">
    <property type="entry name" value="Sushi/SCR/CCP_sf"/>
</dbReference>
<dbReference type="InterPro" id="IPR007110">
    <property type="entry name" value="Ig-like_dom"/>
</dbReference>
<protein>
    <recommendedName>
        <fullName evidence="11">Locomotion-related protein Hikaru genki</fullName>
    </recommendedName>
</protein>
<feature type="compositionally biased region" description="Acidic residues" evidence="6">
    <location>
        <begin position="316"/>
        <end position="325"/>
    </location>
</feature>
<dbReference type="InterPro" id="IPR050350">
    <property type="entry name" value="Compl-Cell_Adhes-Reg"/>
</dbReference>
<dbReference type="InterPro" id="IPR000436">
    <property type="entry name" value="Sushi_SCR_CCP_dom"/>
</dbReference>
<dbReference type="InterPro" id="IPR013783">
    <property type="entry name" value="Ig-like_fold"/>
</dbReference>
<dbReference type="EnsemblMetazoa" id="GBRI029702-RA">
    <property type="protein sequence ID" value="GBRI029702-PA"/>
    <property type="gene ID" value="GBRI029702"/>
</dbReference>
<dbReference type="FunFam" id="2.10.70.10:FF:000094">
    <property type="entry name" value="Uncharacterized protein, isoform B"/>
    <property type="match status" value="1"/>
</dbReference>
<feature type="compositionally biased region" description="Basic and acidic residues" evidence="6">
    <location>
        <begin position="354"/>
        <end position="373"/>
    </location>
</feature>
<feature type="disulfide bond" evidence="5">
    <location>
        <begin position="770"/>
        <end position="797"/>
    </location>
</feature>
<evidence type="ECO:0000256" key="4">
    <source>
        <dbReference type="ARBA" id="ARBA00023180"/>
    </source>
</evidence>
<feature type="domain" description="Sushi" evidence="8">
    <location>
        <begin position="678"/>
        <end position="736"/>
    </location>
</feature>
<feature type="disulfide bond" evidence="5">
    <location>
        <begin position="648"/>
        <end position="675"/>
    </location>
</feature>
<dbReference type="CDD" id="cd00033">
    <property type="entry name" value="CCP"/>
    <property type="match status" value="4"/>
</dbReference>
<dbReference type="SUPFAM" id="SSF48726">
    <property type="entry name" value="Immunoglobulin"/>
    <property type="match status" value="1"/>
</dbReference>
<dbReference type="InterPro" id="IPR036179">
    <property type="entry name" value="Ig-like_dom_sf"/>
</dbReference>
<accession>A0A1A9WRM3</accession>
<dbReference type="Gene3D" id="2.10.70.10">
    <property type="entry name" value="Complement Module, domain 1"/>
    <property type="match status" value="4"/>
</dbReference>
<evidence type="ECO:0000256" key="3">
    <source>
        <dbReference type="ARBA" id="ARBA00023157"/>
    </source>
</evidence>
<feature type="compositionally biased region" description="Basic and acidic residues" evidence="6">
    <location>
        <begin position="237"/>
        <end position="246"/>
    </location>
</feature>
<dbReference type="STRING" id="37001.A0A1A9WRM3"/>
<evidence type="ECO:0000259" key="7">
    <source>
        <dbReference type="PROSITE" id="PS50835"/>
    </source>
</evidence>
<dbReference type="PANTHER" id="PTHR19325">
    <property type="entry name" value="COMPLEMENT COMPONENT-RELATED SUSHI DOMAIN-CONTAINING"/>
    <property type="match status" value="1"/>
</dbReference>
<feature type="region of interest" description="Disordered" evidence="6">
    <location>
        <begin position="199"/>
        <end position="373"/>
    </location>
</feature>
<evidence type="ECO:0000256" key="2">
    <source>
        <dbReference type="ARBA" id="ARBA00022737"/>
    </source>
</evidence>
<comment type="caution">
    <text evidence="5">Lacks conserved residue(s) required for the propagation of feature annotation.</text>
</comment>
<keyword evidence="3 5" id="KW-1015">Disulfide bond</keyword>
<evidence type="ECO:0000313" key="10">
    <source>
        <dbReference type="Proteomes" id="UP000091820"/>
    </source>
</evidence>
<feature type="compositionally biased region" description="Polar residues" evidence="6">
    <location>
        <begin position="276"/>
        <end position="298"/>
    </location>
</feature>
<feature type="compositionally biased region" description="Basic residues" evidence="6">
    <location>
        <begin position="199"/>
        <end position="217"/>
    </location>
</feature>
<dbReference type="PROSITE" id="PS50923">
    <property type="entry name" value="SUSHI"/>
    <property type="match status" value="4"/>
</dbReference>
<dbReference type="AlphaFoldDB" id="A0A1A9WRM3"/>
<evidence type="ECO:0000259" key="8">
    <source>
        <dbReference type="PROSITE" id="PS50923"/>
    </source>
</evidence>
<dbReference type="Pfam" id="PF00084">
    <property type="entry name" value="Sushi"/>
    <property type="match status" value="4"/>
</dbReference>
<sequence length="866" mass="97391">ASPGCKAPDIRFTVIKPETATEQPYARFETTQVYLPEDFTTADVEFVERINIDLTGRYAGTQMGGIVNPYQVDSDDHYHAAGLHADGDITSVDVDQNDEEIAADFDENARQRNQQNRKYNKNHRSGSGRRRRLENENGQTRGRGSRYKRQTIHHDPDASADTDKWSGGKLAADGDVYYIHIEDILKSRSPNEQLRLKLHKIKEKKKKKGTKGKKPMKNCKNDFCQKSKKISQQTALKADKIKDKNNEQQQQQQQQQEQRHAQHHRRRGDSHEQKDVNNNLKNITRHQQQTLQQKTSALINPRRKRSSIALHNKVDNEEEEEEKEQEQEKEQENSIKATSNYVNHDVIANNVADVKTESANDEPKPPLARTKEVDDYAHFYSNTSTDALQRVKRKSGKTTGALSRPKGDENGNVKFQPLYKSCHVQRIPPYLLLSYRNISVTPIYRSRRNRTSKSNFISNTQINVGWDLPHGHSLQARCKDLGLYKLLGESRVLCSNGLWAPRMPSCVPTTLLTNFSDDSAPSIRFRILNGSGSFEPSGVMAVLPHSTILLDCIYPRLKGIPEWTWTSWYMQYPTGWAHEDKNLRYRLTIRNIENGDTGTFTCTSPRGLTNSISIVVATSTCPQLPEPAYPLTLRLEGNKLGQRAIYRCPPGYRVDGIANATCLASGNWSSPAPTCHAVQCPRLTLDDPHLSLVELNTSAWGRAVFKCQWGFKLTGPPTLECEPTGVWSGPVPRCKAIQCPTPVAPLNGRIGGTNINQRRLTVGALITFSCNEGHTLVGEPSIICTESGFWSHSPPFCKSQCPYPGDPPNGLLAPLKFSYDSGDYISVQCRPGYVQYSENGPPERPKCQPDGNWSGPVPKCRSYEEV</sequence>
<dbReference type="SUPFAM" id="SSF57535">
    <property type="entry name" value="Complement control module/SCR domain"/>
    <property type="match status" value="4"/>
</dbReference>
<keyword evidence="2" id="KW-0677">Repeat</keyword>
<organism evidence="9 10">
    <name type="scientific">Glossina brevipalpis</name>
    <dbReference type="NCBI Taxonomy" id="37001"/>
    <lineage>
        <taxon>Eukaryota</taxon>
        <taxon>Metazoa</taxon>
        <taxon>Ecdysozoa</taxon>
        <taxon>Arthropoda</taxon>
        <taxon>Hexapoda</taxon>
        <taxon>Insecta</taxon>
        <taxon>Pterygota</taxon>
        <taxon>Neoptera</taxon>
        <taxon>Endopterygota</taxon>
        <taxon>Diptera</taxon>
        <taxon>Brachycera</taxon>
        <taxon>Muscomorpha</taxon>
        <taxon>Hippoboscoidea</taxon>
        <taxon>Glossinidae</taxon>
        <taxon>Glossina</taxon>
    </lineage>
</organism>
<feature type="region of interest" description="Disordered" evidence="6">
    <location>
        <begin position="839"/>
        <end position="866"/>
    </location>
</feature>
<name>A0A1A9WRM3_9MUSC</name>
<feature type="region of interest" description="Disordered" evidence="6">
    <location>
        <begin position="387"/>
        <end position="410"/>
    </location>
</feature>
<feature type="disulfide bond" evidence="5">
    <location>
        <begin position="707"/>
        <end position="734"/>
    </location>
</feature>
<dbReference type="VEuPathDB" id="VectorBase:GBRI029702"/>
<reference evidence="9" key="2">
    <citation type="submission" date="2020-05" db="UniProtKB">
        <authorList>
            <consortium name="EnsemblMetazoa"/>
        </authorList>
    </citation>
    <scope>IDENTIFICATION</scope>
    <source>
        <strain evidence="9">IAEA</strain>
    </source>
</reference>
<evidence type="ECO:0000313" key="9">
    <source>
        <dbReference type="EnsemblMetazoa" id="GBRI029702-PA"/>
    </source>
</evidence>
<evidence type="ECO:0008006" key="11">
    <source>
        <dbReference type="Google" id="ProtNLM"/>
    </source>
</evidence>
<evidence type="ECO:0000256" key="5">
    <source>
        <dbReference type="PROSITE-ProRule" id="PRU00302"/>
    </source>
</evidence>
<feature type="compositionally biased region" description="Basic and acidic residues" evidence="6">
    <location>
        <begin position="152"/>
        <end position="166"/>
    </location>
</feature>
<feature type="domain" description="Sushi" evidence="8">
    <location>
        <begin position="737"/>
        <end position="798"/>
    </location>
</feature>
<feature type="domain" description="Ig-like" evidence="7">
    <location>
        <begin position="521"/>
        <end position="613"/>
    </location>
</feature>
<dbReference type="Gene3D" id="2.60.40.10">
    <property type="entry name" value="Immunoglobulins"/>
    <property type="match status" value="1"/>
</dbReference>
<keyword evidence="4" id="KW-0325">Glycoprotein</keyword>
<keyword evidence="10" id="KW-1185">Reference proteome</keyword>
<dbReference type="SMART" id="SM00032">
    <property type="entry name" value="CCP"/>
    <property type="match status" value="5"/>
</dbReference>
<dbReference type="PROSITE" id="PS50835">
    <property type="entry name" value="IG_LIKE"/>
    <property type="match status" value="1"/>
</dbReference>
<feature type="domain" description="Sushi" evidence="8">
    <location>
        <begin position="799"/>
        <end position="862"/>
    </location>
</feature>
<feature type="region of interest" description="Disordered" evidence="6">
    <location>
        <begin position="104"/>
        <end position="167"/>
    </location>
</feature>
<keyword evidence="1 5" id="KW-0768">Sushi</keyword>
<feature type="domain" description="Sushi" evidence="8">
    <location>
        <begin position="619"/>
        <end position="677"/>
    </location>
</feature>